<dbReference type="RefSeq" id="WP_301244169.1">
    <property type="nucleotide sequence ID" value="NZ_JAROCC010000009.1"/>
</dbReference>
<evidence type="ECO:0000259" key="4">
    <source>
        <dbReference type="PROSITE" id="PS01124"/>
    </source>
</evidence>
<organism evidence="5 6">
    <name type="scientific">Sporosarcina highlanderae</name>
    <dbReference type="NCBI Taxonomy" id="3035916"/>
    <lineage>
        <taxon>Bacteria</taxon>
        <taxon>Bacillati</taxon>
        <taxon>Bacillota</taxon>
        <taxon>Bacilli</taxon>
        <taxon>Bacillales</taxon>
        <taxon>Caryophanaceae</taxon>
        <taxon>Sporosarcina</taxon>
    </lineage>
</organism>
<dbReference type="SUPFAM" id="SSF46689">
    <property type="entry name" value="Homeodomain-like"/>
    <property type="match status" value="2"/>
</dbReference>
<dbReference type="SMART" id="SM00342">
    <property type="entry name" value="HTH_ARAC"/>
    <property type="match status" value="1"/>
</dbReference>
<protein>
    <submittedName>
        <fullName evidence="5">AraC family transcriptional regulator</fullName>
    </submittedName>
</protein>
<evidence type="ECO:0000256" key="3">
    <source>
        <dbReference type="ARBA" id="ARBA00023163"/>
    </source>
</evidence>
<dbReference type="PANTHER" id="PTHR47504:SF6">
    <property type="entry name" value="ARAC-FAMILY TRANSCRIPTIONAL REGULATOR"/>
    <property type="match status" value="1"/>
</dbReference>
<evidence type="ECO:0000313" key="6">
    <source>
        <dbReference type="Proteomes" id="UP001175097"/>
    </source>
</evidence>
<feature type="domain" description="HTH araC/xylS-type" evidence="4">
    <location>
        <begin position="6"/>
        <end position="103"/>
    </location>
</feature>
<accession>A0ABT8JT39</accession>
<dbReference type="Gene3D" id="1.10.10.60">
    <property type="entry name" value="Homeodomain-like"/>
    <property type="match status" value="2"/>
</dbReference>
<keyword evidence="3" id="KW-0804">Transcription</keyword>
<dbReference type="EMBL" id="JAROCC010000009">
    <property type="protein sequence ID" value="MDN4608239.1"/>
    <property type="molecule type" value="Genomic_DNA"/>
</dbReference>
<dbReference type="PANTHER" id="PTHR47504">
    <property type="entry name" value="RIGHT ORIGIN-BINDING PROTEIN"/>
    <property type="match status" value="1"/>
</dbReference>
<gene>
    <name evidence="5" type="ORF">P5G49_12250</name>
</gene>
<evidence type="ECO:0000256" key="1">
    <source>
        <dbReference type="ARBA" id="ARBA00023015"/>
    </source>
</evidence>
<proteinExistence type="predicted"/>
<keyword evidence="1" id="KW-0805">Transcription regulation</keyword>
<dbReference type="InterPro" id="IPR009057">
    <property type="entry name" value="Homeodomain-like_sf"/>
</dbReference>
<keyword evidence="6" id="KW-1185">Reference proteome</keyword>
<dbReference type="PROSITE" id="PS00041">
    <property type="entry name" value="HTH_ARAC_FAMILY_1"/>
    <property type="match status" value="1"/>
</dbReference>
<dbReference type="Pfam" id="PF12833">
    <property type="entry name" value="HTH_18"/>
    <property type="match status" value="1"/>
</dbReference>
<dbReference type="InterPro" id="IPR018060">
    <property type="entry name" value="HTH_AraC"/>
</dbReference>
<sequence>MDDYIQEMIDWIEGRLRQRFSLDELAAHMGYSPYYCSFKFHQSTGMSLRRYVLLRRLYESIEDLMVRRKIIEVALDFQYSSQEAYSRAFKAEFGISPREFQLTGMPVQSFPKLLVDITERVNVMNQSREQEVARLQAESGELFEKDVLNLLNGQMMYEEFSSKKMMGDSAYAPFNEAMCVHETAEKVFSKDFIDIRSAGHGGTPEAYEAHVIAPLEPLIRGTYKHIVLWFGEDMFCQMNLLTVLAFLEQSGYQGRVFLNSFREDEFKVLQTELTLGRYDDVYRRVLIEHRKPEDGLLPVLHQAIDWYLAMQKEDNPVTRFIKQNRQLPDGELLRKLMDTFPMIGYGDLQYMEWMGKMQ</sequence>
<keyword evidence="2" id="KW-0238">DNA-binding</keyword>
<dbReference type="Proteomes" id="UP001175097">
    <property type="component" value="Unassembled WGS sequence"/>
</dbReference>
<dbReference type="InterPro" id="IPR050959">
    <property type="entry name" value="MarA-like"/>
</dbReference>
<comment type="caution">
    <text evidence="5">The sequence shown here is derived from an EMBL/GenBank/DDBJ whole genome shotgun (WGS) entry which is preliminary data.</text>
</comment>
<evidence type="ECO:0000256" key="2">
    <source>
        <dbReference type="ARBA" id="ARBA00023125"/>
    </source>
</evidence>
<evidence type="ECO:0000313" key="5">
    <source>
        <dbReference type="EMBL" id="MDN4608239.1"/>
    </source>
</evidence>
<reference evidence="5" key="1">
    <citation type="submission" date="2023-03" db="EMBL/GenBank/DDBJ databases">
        <title>MT1 and MT2 Draft Genomes of Novel Species.</title>
        <authorList>
            <person name="Venkateswaran K."/>
        </authorList>
    </citation>
    <scope>NUCLEOTIDE SEQUENCE</scope>
    <source>
        <strain evidence="5">F6_3S_P_2</strain>
    </source>
</reference>
<name>A0ABT8JT39_9BACL</name>
<dbReference type="PROSITE" id="PS01124">
    <property type="entry name" value="HTH_ARAC_FAMILY_2"/>
    <property type="match status" value="1"/>
</dbReference>
<dbReference type="InterPro" id="IPR018062">
    <property type="entry name" value="HTH_AraC-typ_CS"/>
</dbReference>